<dbReference type="RefSeq" id="WP_248108881.1">
    <property type="nucleotide sequence ID" value="NZ_JAKHEX010000021.1"/>
</dbReference>
<accession>A0ABV6C4A4</accession>
<dbReference type="InterPro" id="IPR003737">
    <property type="entry name" value="GlcNAc_PI_deacetylase-related"/>
</dbReference>
<proteinExistence type="predicted"/>
<dbReference type="EC" id="3.5.1.-" evidence="2"/>
<gene>
    <name evidence="2" type="ORF">ACFFRE_10310</name>
</gene>
<evidence type="ECO:0000313" key="3">
    <source>
        <dbReference type="Proteomes" id="UP001589788"/>
    </source>
</evidence>
<evidence type="ECO:0000256" key="1">
    <source>
        <dbReference type="SAM" id="MobiDB-lite"/>
    </source>
</evidence>
<keyword evidence="3" id="KW-1185">Reference proteome</keyword>
<dbReference type="PANTHER" id="PTHR12993">
    <property type="entry name" value="N-ACETYLGLUCOSAMINYL-PHOSPHATIDYLINOSITOL DE-N-ACETYLASE-RELATED"/>
    <property type="match status" value="1"/>
</dbReference>
<feature type="region of interest" description="Disordered" evidence="1">
    <location>
        <begin position="1"/>
        <end position="31"/>
    </location>
</feature>
<comment type="caution">
    <text evidence="2">The sequence shown here is derived from an EMBL/GenBank/DDBJ whole genome shotgun (WGS) entry which is preliminary data.</text>
</comment>
<reference evidence="2 3" key="1">
    <citation type="submission" date="2024-09" db="EMBL/GenBank/DDBJ databases">
        <authorList>
            <person name="Sun Q."/>
            <person name="Mori K."/>
        </authorList>
    </citation>
    <scope>NUCLEOTIDE SEQUENCE [LARGE SCALE GENOMIC DNA]</scope>
    <source>
        <strain evidence="2 3">JCM 15389</strain>
    </source>
</reference>
<name>A0ABV6C4A4_9ACTN</name>
<dbReference type="Proteomes" id="UP001589788">
    <property type="component" value="Unassembled WGS sequence"/>
</dbReference>
<dbReference type="EMBL" id="JBHLYQ010000111">
    <property type="protein sequence ID" value="MFC0082522.1"/>
    <property type="molecule type" value="Genomic_DNA"/>
</dbReference>
<dbReference type="PANTHER" id="PTHR12993:SF11">
    <property type="entry name" value="N-ACETYLGLUCOSAMINYL-PHOSPHATIDYLINOSITOL DE-N-ACETYLASE"/>
    <property type="match status" value="1"/>
</dbReference>
<protein>
    <submittedName>
        <fullName evidence="2">PIG-L deacetylase family protein</fullName>
        <ecNumber evidence="2">3.5.1.-</ecNumber>
    </submittedName>
</protein>
<dbReference type="Gene3D" id="3.40.50.10320">
    <property type="entry name" value="LmbE-like"/>
    <property type="match status" value="1"/>
</dbReference>
<keyword evidence="2" id="KW-0378">Hydrolase</keyword>
<evidence type="ECO:0000313" key="2">
    <source>
        <dbReference type="EMBL" id="MFC0082522.1"/>
    </source>
</evidence>
<dbReference type="GO" id="GO:0016787">
    <property type="term" value="F:hydrolase activity"/>
    <property type="evidence" value="ECO:0007669"/>
    <property type="project" value="UniProtKB-KW"/>
</dbReference>
<sequence length="271" mass="29001">MNPPAPGPAGGSRFELPVGQLPEAGSPSTELPRPDVALAIAAHPDDAEFACGATLARWAEAGCAVFELVLTDGQKGTWEPDSDPAALAAARRVEQQQAASLLGVASVDFLGLTDGELQSGLAERRLVCAAIRRIRPDVVLGHDPWRRYRLHPDHRHAGWLTVDGVVAARDPAFFPDLGLPPHRPRTLLLFEPDQPNHVEPASPEHLDRKVRALLAHQSQLRSTMGIDPAATPEEVEAARAAFRDAVVRQAAQHGALAGLSAGEAFHRIEPL</sequence>
<dbReference type="Pfam" id="PF02585">
    <property type="entry name" value="PIG-L"/>
    <property type="match status" value="1"/>
</dbReference>
<dbReference type="SUPFAM" id="SSF102588">
    <property type="entry name" value="LmbE-like"/>
    <property type="match status" value="1"/>
</dbReference>
<dbReference type="InterPro" id="IPR024078">
    <property type="entry name" value="LmbE-like_dom_sf"/>
</dbReference>
<organism evidence="2 3">
    <name type="scientific">Aciditerrimonas ferrireducens</name>
    <dbReference type="NCBI Taxonomy" id="667306"/>
    <lineage>
        <taxon>Bacteria</taxon>
        <taxon>Bacillati</taxon>
        <taxon>Actinomycetota</taxon>
        <taxon>Acidimicrobiia</taxon>
        <taxon>Acidimicrobiales</taxon>
        <taxon>Acidimicrobiaceae</taxon>
        <taxon>Aciditerrimonas</taxon>
    </lineage>
</organism>